<keyword evidence="1" id="KW-0472">Membrane</keyword>
<feature type="transmembrane region" description="Helical" evidence="1">
    <location>
        <begin position="70"/>
        <end position="96"/>
    </location>
</feature>
<keyword evidence="1" id="KW-0812">Transmembrane</keyword>
<organism evidence="2 3">
    <name type="scientific">Haliangium ochraceum (strain DSM 14365 / JCM 11303 / SMP-2)</name>
    <dbReference type="NCBI Taxonomy" id="502025"/>
    <lineage>
        <taxon>Bacteria</taxon>
        <taxon>Pseudomonadati</taxon>
        <taxon>Myxococcota</taxon>
        <taxon>Polyangia</taxon>
        <taxon>Haliangiales</taxon>
        <taxon>Kofleriaceae</taxon>
        <taxon>Haliangium</taxon>
    </lineage>
</organism>
<gene>
    <name evidence="2" type="ordered locus">Hoch_0121</name>
</gene>
<sequence length="99" mass="11251">MLLTLFGLLSCVYFVFAFKFVRSEYGRRSHPFQPTLPRAVLRHNAPCMGRRWVRGRRRQQSLVCARQVQIGIVAIGMTAAFVMFLCMAGIMLTVLIGTL</sequence>
<proteinExistence type="predicted"/>
<dbReference type="KEGG" id="hoh:Hoch_0121"/>
<dbReference type="AlphaFoldDB" id="D0LGL6"/>
<evidence type="ECO:0000313" key="2">
    <source>
        <dbReference type="EMBL" id="ACY12762.1"/>
    </source>
</evidence>
<evidence type="ECO:0000313" key="3">
    <source>
        <dbReference type="Proteomes" id="UP000001880"/>
    </source>
</evidence>
<accession>D0LGL6</accession>
<name>D0LGL6_HALO1</name>
<dbReference type="HOGENOM" id="CLU_2316397_0_0_7"/>
<reference evidence="2 3" key="1">
    <citation type="journal article" date="2010" name="Stand. Genomic Sci.">
        <title>Complete genome sequence of Haliangium ochraceum type strain (SMP-2).</title>
        <authorList>
            <consortium name="US DOE Joint Genome Institute (JGI-PGF)"/>
            <person name="Ivanova N."/>
            <person name="Daum C."/>
            <person name="Lang E."/>
            <person name="Abt B."/>
            <person name="Kopitz M."/>
            <person name="Saunders E."/>
            <person name="Lapidus A."/>
            <person name="Lucas S."/>
            <person name="Glavina Del Rio T."/>
            <person name="Nolan M."/>
            <person name="Tice H."/>
            <person name="Copeland A."/>
            <person name="Cheng J.F."/>
            <person name="Chen F."/>
            <person name="Bruce D."/>
            <person name="Goodwin L."/>
            <person name="Pitluck S."/>
            <person name="Mavromatis K."/>
            <person name="Pati A."/>
            <person name="Mikhailova N."/>
            <person name="Chen A."/>
            <person name="Palaniappan K."/>
            <person name="Land M."/>
            <person name="Hauser L."/>
            <person name="Chang Y.J."/>
            <person name="Jeffries C.D."/>
            <person name="Detter J.C."/>
            <person name="Brettin T."/>
            <person name="Rohde M."/>
            <person name="Goker M."/>
            <person name="Bristow J."/>
            <person name="Markowitz V."/>
            <person name="Eisen J.A."/>
            <person name="Hugenholtz P."/>
            <person name="Kyrpides N.C."/>
            <person name="Klenk H.P."/>
        </authorList>
    </citation>
    <scope>NUCLEOTIDE SEQUENCE [LARGE SCALE GENOMIC DNA]</scope>
    <source>
        <strain evidence="3">DSM 14365 / CIP 107738 / JCM 11303 / AJ 13395 / SMP-2</strain>
    </source>
</reference>
<evidence type="ECO:0000256" key="1">
    <source>
        <dbReference type="SAM" id="Phobius"/>
    </source>
</evidence>
<keyword evidence="1" id="KW-1133">Transmembrane helix</keyword>
<protein>
    <submittedName>
        <fullName evidence="2">Uncharacterized protein</fullName>
    </submittedName>
</protein>
<dbReference type="Proteomes" id="UP000001880">
    <property type="component" value="Chromosome"/>
</dbReference>
<keyword evidence="3" id="KW-1185">Reference proteome</keyword>
<dbReference type="EMBL" id="CP001804">
    <property type="protein sequence ID" value="ACY12762.1"/>
    <property type="molecule type" value="Genomic_DNA"/>
</dbReference>